<dbReference type="AlphaFoldDB" id="A0AA37TTF1"/>
<comment type="caution">
    <text evidence="1">The sequence shown here is derived from an EMBL/GenBank/DDBJ whole genome shotgun (WGS) entry which is preliminary data.</text>
</comment>
<evidence type="ECO:0000313" key="1">
    <source>
        <dbReference type="EMBL" id="GLS85568.1"/>
    </source>
</evidence>
<reference evidence="1 2" key="1">
    <citation type="journal article" date="2014" name="Int. J. Syst. Evol. Microbiol.">
        <title>Complete genome sequence of Corynebacterium casei LMG S-19264T (=DSM 44701T), isolated from a smear-ripened cheese.</title>
        <authorList>
            <consortium name="US DOE Joint Genome Institute (JGI-PGF)"/>
            <person name="Walter F."/>
            <person name="Albersmeier A."/>
            <person name="Kalinowski J."/>
            <person name="Ruckert C."/>
        </authorList>
    </citation>
    <scope>NUCLEOTIDE SEQUENCE [LARGE SCALE GENOMIC DNA]</scope>
    <source>
        <strain evidence="1 2">NBRC 111766</strain>
    </source>
</reference>
<evidence type="ECO:0000313" key="2">
    <source>
        <dbReference type="Proteomes" id="UP001157355"/>
    </source>
</evidence>
<keyword evidence="2" id="KW-1185">Reference proteome</keyword>
<proteinExistence type="predicted"/>
<protein>
    <submittedName>
        <fullName evidence="1">Uncharacterized protein</fullName>
    </submittedName>
</protein>
<organism evidence="1 2">
    <name type="scientific">Cypionkella aquatica</name>
    <dbReference type="NCBI Taxonomy" id="1756042"/>
    <lineage>
        <taxon>Bacteria</taxon>
        <taxon>Pseudomonadati</taxon>
        <taxon>Pseudomonadota</taxon>
        <taxon>Alphaproteobacteria</taxon>
        <taxon>Rhodobacterales</taxon>
        <taxon>Paracoccaceae</taxon>
        <taxon>Cypionkella</taxon>
    </lineage>
</organism>
<dbReference type="RefSeq" id="WP_284323779.1">
    <property type="nucleotide sequence ID" value="NZ_BSPP01000002.1"/>
</dbReference>
<name>A0AA37TTF1_9RHOB</name>
<dbReference type="EMBL" id="BSPP01000002">
    <property type="protein sequence ID" value="GLS85568.1"/>
    <property type="molecule type" value="Genomic_DNA"/>
</dbReference>
<dbReference type="Proteomes" id="UP001157355">
    <property type="component" value="Unassembled WGS sequence"/>
</dbReference>
<sequence length="127" mass="13980">MTDADRQLLAFIDTTDAGLRISAGEGHFDLPRLWIATVGNALCSDGSCRSSHRRPPTCSEGAANQCEARETVDPIAITAMRYLTDRHGQSAHWRNQWCDFLDQDGDMPAMLSDGLGYFDLELIDCAS</sequence>
<gene>
    <name evidence="1" type="ORF">GCM10010873_05410</name>
</gene>
<accession>A0AA37TTF1</accession>